<sequence length="204" mass="21244">HVGSNDAWVCAAAKITNDSDNGITEPEDEVNLPIDGSDGTTDGDLDSELQFAFWADDGDNVLEENEYNSGLGIFLSGTLAAMGAQDQITLADSGSSILGGNTPIPGDSTFYIGKAWCFGTLSGAPLTQDGLGKIGTPKNPNTPNGPLDRTTGVACDGAGAGNIAQTDLVEGDMQFYAVQSRNNPRFLCSVNYIPTWPTPPIPTL</sequence>
<evidence type="ECO:0000256" key="1">
    <source>
        <dbReference type="SAM" id="MobiDB-lite"/>
    </source>
</evidence>
<organism evidence="2 3">
    <name type="scientific">Candidatus Yonathbacteria bacterium CG_4_9_14_0_8_um_filter_46_47</name>
    <dbReference type="NCBI Taxonomy" id="1975106"/>
    <lineage>
        <taxon>Bacteria</taxon>
        <taxon>Candidatus Yonathiibacteriota</taxon>
    </lineage>
</organism>
<dbReference type="AlphaFoldDB" id="A0A2M8D6N2"/>
<name>A0A2M8D6N2_9BACT</name>
<reference evidence="3" key="1">
    <citation type="submission" date="2017-09" db="EMBL/GenBank/DDBJ databases">
        <title>Depth-based differentiation of microbial function through sediment-hosted aquifers and enrichment of novel symbionts in the deep terrestrial subsurface.</title>
        <authorList>
            <person name="Probst A.J."/>
            <person name="Ladd B."/>
            <person name="Jarett J.K."/>
            <person name="Geller-Mcgrath D.E."/>
            <person name="Sieber C.M.K."/>
            <person name="Emerson J.B."/>
            <person name="Anantharaman K."/>
            <person name="Thomas B.C."/>
            <person name="Malmstrom R."/>
            <person name="Stieglmeier M."/>
            <person name="Klingl A."/>
            <person name="Woyke T."/>
            <person name="Ryan C.M."/>
            <person name="Banfield J.F."/>
        </authorList>
    </citation>
    <scope>NUCLEOTIDE SEQUENCE [LARGE SCALE GENOMIC DNA]</scope>
</reference>
<dbReference type="Proteomes" id="UP000229236">
    <property type="component" value="Unassembled WGS sequence"/>
</dbReference>
<proteinExistence type="predicted"/>
<gene>
    <name evidence="2" type="ORF">CO088_03200</name>
</gene>
<feature type="region of interest" description="Disordered" evidence="1">
    <location>
        <begin position="18"/>
        <end position="41"/>
    </location>
</feature>
<accession>A0A2M8D6N2</accession>
<dbReference type="EMBL" id="PFTM01000056">
    <property type="protein sequence ID" value="PJB82628.1"/>
    <property type="molecule type" value="Genomic_DNA"/>
</dbReference>
<feature type="non-terminal residue" evidence="2">
    <location>
        <position position="1"/>
    </location>
</feature>
<comment type="caution">
    <text evidence="2">The sequence shown here is derived from an EMBL/GenBank/DDBJ whole genome shotgun (WGS) entry which is preliminary data.</text>
</comment>
<evidence type="ECO:0000313" key="2">
    <source>
        <dbReference type="EMBL" id="PJB82628.1"/>
    </source>
</evidence>
<protein>
    <submittedName>
        <fullName evidence="2">Uncharacterized protein</fullName>
    </submittedName>
</protein>
<evidence type="ECO:0000313" key="3">
    <source>
        <dbReference type="Proteomes" id="UP000229236"/>
    </source>
</evidence>